<evidence type="ECO:0000259" key="1">
    <source>
        <dbReference type="Pfam" id="PF06985"/>
    </source>
</evidence>
<keyword evidence="3" id="KW-1185">Reference proteome</keyword>
<sequence length="658" mass="73023">MVVTLWARPFHPPTQSSRPELAQQSPHSTVPIERRIEGVTVCYGNSYFISTMGVEGLYGVEAGRDVLQKAFRVRLMKARERRFSFHSHICAGSLTLRARSGSTLEGLLQHKGSTGVADPRANYDLIRAWIRNCTEHHESCKKLQQDDRTRPAPSRLIRVNGMGDGVISLIEPTGGETGGESRYVALSYCWGTPQGGPQPPDQASPAVYCTTSQNLDLRKMGFPTETLPKTIRDAIKITWELEMGYLWVDALCILQGEDSEAKADWERESMKMHEIYGGAALTIAVASATCADEGIFDLYRPLPQCPEVEVVITSQRAIDSTTAVATVVSATDSLDEPLYHRGWTLQERVLSPRVVVYTSNQLLWECQSINLTQSGSPMDGLFALRLPMECTPEDLKRYWQVVVTDYTARDISRPSDKLPALSGLAQAFQARMPQNVYLAGLWKDHLLDDLLWCHAPTTSSRRAKRGRPATFRAPSWSWASLDGNVCWYWAGADYQEMREMGVKEPQLKFIAEVMSSWTASKGRDNFGEVTGGAITLRGQLRALRVEGKVHTGGLGSTGMDGIPAERHQFDIYLDHLALKDDGTSVLYAGEEAVSKLGGDVYLFALTTRLALVLSRMGAGGVSDETPRYRRIGVADAGLRWFQFDDTRTGWEMSVVEIV</sequence>
<reference evidence="2" key="1">
    <citation type="submission" date="2023-06" db="EMBL/GenBank/DDBJ databases">
        <title>Genome-scale phylogeny and comparative genomics of the fungal order Sordariales.</title>
        <authorList>
            <consortium name="Lawrence Berkeley National Laboratory"/>
            <person name="Hensen N."/>
            <person name="Bonometti L."/>
            <person name="Westerberg I."/>
            <person name="Brannstrom I.O."/>
            <person name="Guillou S."/>
            <person name="Cros-Aarteil S."/>
            <person name="Calhoun S."/>
            <person name="Haridas S."/>
            <person name="Kuo A."/>
            <person name="Mondo S."/>
            <person name="Pangilinan J."/>
            <person name="Riley R."/>
            <person name="Labutti K."/>
            <person name="Andreopoulos B."/>
            <person name="Lipzen A."/>
            <person name="Chen C."/>
            <person name="Yanf M."/>
            <person name="Daum C."/>
            <person name="Ng V."/>
            <person name="Clum A."/>
            <person name="Steindorff A."/>
            <person name="Ohm R."/>
            <person name="Martin F."/>
            <person name="Silar P."/>
            <person name="Natvig D."/>
            <person name="Lalanne C."/>
            <person name="Gautier V."/>
            <person name="Ament-Velasquez S.L."/>
            <person name="Kruys A."/>
            <person name="Hutchinson M.I."/>
            <person name="Powell A.J."/>
            <person name="Barry K."/>
            <person name="Miller A.N."/>
            <person name="Grigoriev I.V."/>
            <person name="Debuchy R."/>
            <person name="Gladieux P."/>
            <person name="Thoren M.H."/>
            <person name="Johannesson H."/>
        </authorList>
    </citation>
    <scope>NUCLEOTIDE SEQUENCE</scope>
    <source>
        <strain evidence="2">CBS 606.72</strain>
    </source>
</reference>
<evidence type="ECO:0000313" key="3">
    <source>
        <dbReference type="Proteomes" id="UP001175000"/>
    </source>
</evidence>
<accession>A0AA39WZ01</accession>
<organism evidence="2 3">
    <name type="scientific">Immersiella caudata</name>
    <dbReference type="NCBI Taxonomy" id="314043"/>
    <lineage>
        <taxon>Eukaryota</taxon>
        <taxon>Fungi</taxon>
        <taxon>Dikarya</taxon>
        <taxon>Ascomycota</taxon>
        <taxon>Pezizomycotina</taxon>
        <taxon>Sordariomycetes</taxon>
        <taxon>Sordariomycetidae</taxon>
        <taxon>Sordariales</taxon>
        <taxon>Lasiosphaeriaceae</taxon>
        <taxon>Immersiella</taxon>
    </lineage>
</organism>
<dbReference type="EMBL" id="JAULSU010000003">
    <property type="protein sequence ID" value="KAK0624205.1"/>
    <property type="molecule type" value="Genomic_DNA"/>
</dbReference>
<name>A0AA39WZ01_9PEZI</name>
<feature type="domain" description="Heterokaryon incompatibility" evidence="1">
    <location>
        <begin position="183"/>
        <end position="347"/>
    </location>
</feature>
<dbReference type="Pfam" id="PF06985">
    <property type="entry name" value="HET"/>
    <property type="match status" value="1"/>
</dbReference>
<dbReference type="PANTHER" id="PTHR33112:SF16">
    <property type="entry name" value="HETEROKARYON INCOMPATIBILITY DOMAIN-CONTAINING PROTEIN"/>
    <property type="match status" value="1"/>
</dbReference>
<evidence type="ECO:0000313" key="2">
    <source>
        <dbReference type="EMBL" id="KAK0624205.1"/>
    </source>
</evidence>
<dbReference type="PANTHER" id="PTHR33112">
    <property type="entry name" value="DOMAIN PROTEIN, PUTATIVE-RELATED"/>
    <property type="match status" value="1"/>
</dbReference>
<dbReference type="AlphaFoldDB" id="A0AA39WZ01"/>
<dbReference type="InterPro" id="IPR010730">
    <property type="entry name" value="HET"/>
</dbReference>
<gene>
    <name evidence="2" type="ORF">B0T14DRAFT_495525</name>
</gene>
<protein>
    <submittedName>
        <fullName evidence="2">Heterokaryon incompatibility protein-domain-containing protein</fullName>
    </submittedName>
</protein>
<dbReference type="Proteomes" id="UP001175000">
    <property type="component" value="Unassembled WGS sequence"/>
</dbReference>
<comment type="caution">
    <text evidence="2">The sequence shown here is derived from an EMBL/GenBank/DDBJ whole genome shotgun (WGS) entry which is preliminary data.</text>
</comment>
<proteinExistence type="predicted"/>